<protein>
    <submittedName>
        <fullName evidence="2">Uncharacterized protein</fullName>
    </submittedName>
</protein>
<evidence type="ECO:0000313" key="3">
    <source>
        <dbReference type="Proteomes" id="UP001190700"/>
    </source>
</evidence>
<feature type="region of interest" description="Disordered" evidence="1">
    <location>
        <begin position="358"/>
        <end position="380"/>
    </location>
</feature>
<gene>
    <name evidence="2" type="ORF">CYMTET_47301</name>
</gene>
<sequence>MDFIRQVCDQANFIYDPVTAISEGRLRFSIGARSKRVGRKETKQEFFLVAHYRPEKHGEDAPEPTERTLEEPVVCYGNTVNLMTAWRSEIYRANESGSNESIIPPRKMTFFTDSSPAQSELVVLYEEMYIKPISEAWHITSPVDYCNRVLTMLEMDSIEVSEDEKEDVEKLKSKLSAKQLEVLQKSIMSYIRSSAYSFERTEKTGKLDATFARRKNDDMGIIATLPVVTGYDTEKKRKYECRDDDTQRLDMGYLEMLDLVSEEPLRVEEHSKEMLHDTLIHSGRDPVTNACLKAHEMIPDRYACVAIKHGGFYFKTETSFAPQKHVRMLVRVPKKERTKMEDGPSVSSIVRGMSGVIKRASSPSVECEEVTESETPDDLA</sequence>
<feature type="compositionally biased region" description="Acidic residues" evidence="1">
    <location>
        <begin position="366"/>
        <end position="380"/>
    </location>
</feature>
<dbReference type="AlphaFoldDB" id="A0AAE0BUJ4"/>
<name>A0AAE0BUJ4_9CHLO</name>
<comment type="caution">
    <text evidence="2">The sequence shown here is derived from an EMBL/GenBank/DDBJ whole genome shotgun (WGS) entry which is preliminary data.</text>
</comment>
<proteinExistence type="predicted"/>
<organism evidence="2 3">
    <name type="scientific">Cymbomonas tetramitiformis</name>
    <dbReference type="NCBI Taxonomy" id="36881"/>
    <lineage>
        <taxon>Eukaryota</taxon>
        <taxon>Viridiplantae</taxon>
        <taxon>Chlorophyta</taxon>
        <taxon>Pyramimonadophyceae</taxon>
        <taxon>Pyramimonadales</taxon>
        <taxon>Pyramimonadaceae</taxon>
        <taxon>Cymbomonas</taxon>
    </lineage>
</organism>
<evidence type="ECO:0000313" key="2">
    <source>
        <dbReference type="EMBL" id="KAK3243032.1"/>
    </source>
</evidence>
<dbReference type="Proteomes" id="UP001190700">
    <property type="component" value="Unassembled WGS sequence"/>
</dbReference>
<dbReference type="EMBL" id="LGRX02033090">
    <property type="protein sequence ID" value="KAK3243032.1"/>
    <property type="molecule type" value="Genomic_DNA"/>
</dbReference>
<keyword evidence="3" id="KW-1185">Reference proteome</keyword>
<accession>A0AAE0BUJ4</accession>
<evidence type="ECO:0000256" key="1">
    <source>
        <dbReference type="SAM" id="MobiDB-lite"/>
    </source>
</evidence>
<reference evidence="2 3" key="1">
    <citation type="journal article" date="2015" name="Genome Biol. Evol.">
        <title>Comparative Genomics of a Bacterivorous Green Alga Reveals Evolutionary Causalities and Consequences of Phago-Mixotrophic Mode of Nutrition.</title>
        <authorList>
            <person name="Burns J.A."/>
            <person name="Paasch A."/>
            <person name="Narechania A."/>
            <person name="Kim E."/>
        </authorList>
    </citation>
    <scope>NUCLEOTIDE SEQUENCE [LARGE SCALE GENOMIC DNA]</scope>
    <source>
        <strain evidence="2 3">PLY_AMNH</strain>
    </source>
</reference>